<dbReference type="Proteomes" id="UP000315496">
    <property type="component" value="Chromosome 3"/>
</dbReference>
<reference evidence="2 3" key="1">
    <citation type="submission" date="2019-05" db="EMBL/GenBank/DDBJ databases">
        <title>The compact genome of Giardia muris reveals important steps in the evolution of intestinal protozoan parasites.</title>
        <authorList>
            <person name="Xu F."/>
            <person name="Jimenez-Gonzalez A."/>
            <person name="Einarsson E."/>
            <person name="Astvaldsson A."/>
            <person name="Peirasmaki D."/>
            <person name="Eckmann L."/>
            <person name="Andersson J.O."/>
            <person name="Svard S.G."/>
            <person name="Jerlstrom-Hultqvist J."/>
        </authorList>
    </citation>
    <scope>NUCLEOTIDE SEQUENCE [LARGE SCALE GENOMIC DNA]</scope>
    <source>
        <strain evidence="2 3">Roberts-Thomson</strain>
    </source>
</reference>
<feature type="region of interest" description="Disordered" evidence="1">
    <location>
        <begin position="145"/>
        <end position="187"/>
    </location>
</feature>
<comment type="caution">
    <text evidence="2">The sequence shown here is derived from an EMBL/GenBank/DDBJ whole genome shotgun (WGS) entry which is preliminary data.</text>
</comment>
<proteinExistence type="predicted"/>
<sequence length="187" mass="20394">MATLGKTTASLRKMGFDAPTPEAEVYYERVASEYDALKTAIWAGITNAAEKKATPELAYQAVSQRLKRLVRALGEVQKHVYMAGTGRNKPEEVDEGGQAITVKSLQERIEQLTTEHATERMAWRAELEAIVADWKAAYNVLVPEGERKLREEKEVDRKESRSGEGGDAGGEAGGESSTSSAVKGQHA</sequence>
<evidence type="ECO:0000313" key="2">
    <source>
        <dbReference type="EMBL" id="TNJ27895.1"/>
    </source>
</evidence>
<feature type="compositionally biased region" description="Basic and acidic residues" evidence="1">
    <location>
        <begin position="145"/>
        <end position="164"/>
    </location>
</feature>
<dbReference type="AlphaFoldDB" id="A0A4Z1SSC8"/>
<accession>A0A4Z1SSC8</accession>
<protein>
    <submittedName>
        <fullName evidence="2">Uncharacterized protein</fullName>
    </submittedName>
</protein>
<keyword evidence="3" id="KW-1185">Reference proteome</keyword>
<evidence type="ECO:0000256" key="1">
    <source>
        <dbReference type="SAM" id="MobiDB-lite"/>
    </source>
</evidence>
<evidence type="ECO:0000313" key="3">
    <source>
        <dbReference type="Proteomes" id="UP000315496"/>
    </source>
</evidence>
<organism evidence="2 3">
    <name type="scientific">Giardia muris</name>
    <dbReference type="NCBI Taxonomy" id="5742"/>
    <lineage>
        <taxon>Eukaryota</taxon>
        <taxon>Metamonada</taxon>
        <taxon>Diplomonadida</taxon>
        <taxon>Hexamitidae</taxon>
        <taxon>Giardiinae</taxon>
        <taxon>Giardia</taxon>
    </lineage>
</organism>
<gene>
    <name evidence="2" type="ORF">GMRT_15286</name>
</gene>
<dbReference type="EMBL" id="VDLU01000003">
    <property type="protein sequence ID" value="TNJ27895.1"/>
    <property type="molecule type" value="Genomic_DNA"/>
</dbReference>
<dbReference type="VEuPathDB" id="GiardiaDB:GMRT_15286"/>
<name>A0A4Z1SSC8_GIAMU</name>